<gene>
    <name evidence="2" type="ordered locus">GPOL_c12710</name>
</gene>
<dbReference type="STRING" id="1112204.GPOL_c12710"/>
<protein>
    <submittedName>
        <fullName evidence="2">Putative phage protein</fullName>
    </submittedName>
</protein>
<dbReference type="RefSeq" id="WP_014359215.1">
    <property type="nucleotide sequence ID" value="NC_016906.1"/>
</dbReference>
<proteinExistence type="predicted"/>
<keyword evidence="1" id="KW-1133">Transmembrane helix</keyword>
<sequence>MSLLNPAAWNGVGIVSFLIVFVAFFVMALFRGWIVLRVHHREIMAQNTRELDAMKQRSDKDAESIAKFADAAAVSTAAAEVTQKMMQSMRQLAEERTE</sequence>
<keyword evidence="1" id="KW-0472">Membrane</keyword>
<dbReference type="EMBL" id="CP003119">
    <property type="protein sequence ID" value="AFA72326.1"/>
    <property type="molecule type" value="Genomic_DNA"/>
</dbReference>
<accession>H6N3G7</accession>
<dbReference type="eggNOG" id="ENOG5030EYI">
    <property type="taxonomic scope" value="Bacteria"/>
</dbReference>
<evidence type="ECO:0000313" key="2">
    <source>
        <dbReference type="EMBL" id="AFA72326.1"/>
    </source>
</evidence>
<keyword evidence="1" id="KW-0812">Transmembrane</keyword>
<reference evidence="2 3" key="1">
    <citation type="journal article" date="2012" name="Appl. Environ. Microbiol.">
        <title>Involvement of two latex-clearing proteins during rubber degradation and insights into the subsequent degradation pathway revealed by the genome sequence of Gordonia polyisoprenivorans strain VH2.</title>
        <authorList>
            <person name="Hiessl S."/>
            <person name="Schuldes J."/>
            <person name="Thurmer A."/>
            <person name="Halbsguth T."/>
            <person name="Broker D."/>
            <person name="Angelov A."/>
            <person name="Liebl W."/>
            <person name="Daniel R."/>
            <person name="Steinbuchel A."/>
        </authorList>
    </citation>
    <scope>NUCLEOTIDE SEQUENCE [LARGE SCALE GENOMIC DNA]</scope>
    <source>
        <strain evidence="3">DSM 44266 / VH2</strain>
    </source>
</reference>
<dbReference type="GeneID" id="90158331"/>
<evidence type="ECO:0000256" key="1">
    <source>
        <dbReference type="SAM" id="Phobius"/>
    </source>
</evidence>
<name>H6N3G7_GORPV</name>
<feature type="transmembrane region" description="Helical" evidence="1">
    <location>
        <begin position="12"/>
        <end position="34"/>
    </location>
</feature>
<evidence type="ECO:0000313" key="3">
    <source>
        <dbReference type="Proteomes" id="UP000009154"/>
    </source>
</evidence>
<organism evidence="2 3">
    <name type="scientific">Gordonia polyisoprenivorans (strain DSM 44266 / VH2)</name>
    <dbReference type="NCBI Taxonomy" id="1112204"/>
    <lineage>
        <taxon>Bacteria</taxon>
        <taxon>Bacillati</taxon>
        <taxon>Actinomycetota</taxon>
        <taxon>Actinomycetes</taxon>
        <taxon>Mycobacteriales</taxon>
        <taxon>Gordoniaceae</taxon>
        <taxon>Gordonia</taxon>
    </lineage>
</organism>
<keyword evidence="3" id="KW-1185">Reference proteome</keyword>
<dbReference type="Proteomes" id="UP000009154">
    <property type="component" value="Chromosome"/>
</dbReference>
<dbReference type="KEGG" id="gpo:GPOL_c12710"/>
<dbReference type="HOGENOM" id="CLU_2329801_0_0_11"/>
<dbReference type="AlphaFoldDB" id="H6N3G7"/>